<comment type="caution">
    <text evidence="1">The sequence shown here is derived from an EMBL/GenBank/DDBJ whole genome shotgun (WGS) entry which is preliminary data.</text>
</comment>
<reference evidence="1 2" key="1">
    <citation type="submission" date="2024-02" db="EMBL/GenBank/DDBJ databases">
        <title>Marinospirillum sp. MEB 164 isolated from Lonar lake sediment.</title>
        <authorList>
            <person name="Joshi A."/>
            <person name="Thite S."/>
        </authorList>
    </citation>
    <scope>NUCLEOTIDE SEQUENCE [LARGE SCALE GENOMIC DNA]</scope>
    <source>
        <strain evidence="1 2">MEB164</strain>
    </source>
</reference>
<sequence length="164" mass="18373">MSFPTFIAIEAATQELDSPPLYIAWSLPTGQIKQARIAPDEAWAQEDQPLWEADAAEAYAPAEIVREFLYDQQDEVLYLTAMIPAEAWLSRLFDAAGQEMSFELQPAAELIGDAPLWQQTYRETLDFLGLDPERAEDQVRALLEVHVLLSGEQPEASSEAEADF</sequence>
<evidence type="ECO:0000313" key="2">
    <source>
        <dbReference type="Proteomes" id="UP001621714"/>
    </source>
</evidence>
<name>A0ABW8PW78_9GAMM</name>
<dbReference type="EMBL" id="JBANFI010000003">
    <property type="protein sequence ID" value="MFK7160552.1"/>
    <property type="molecule type" value="Genomic_DNA"/>
</dbReference>
<organism evidence="1 2">
    <name type="scientific">Marinospirillum alkalitolerans</name>
    <dbReference type="NCBI Taxonomy" id="3123374"/>
    <lineage>
        <taxon>Bacteria</taxon>
        <taxon>Pseudomonadati</taxon>
        <taxon>Pseudomonadota</taxon>
        <taxon>Gammaproteobacteria</taxon>
        <taxon>Oceanospirillales</taxon>
        <taxon>Oceanospirillaceae</taxon>
        <taxon>Marinospirillum</taxon>
    </lineage>
</organism>
<dbReference type="Proteomes" id="UP001621714">
    <property type="component" value="Unassembled WGS sequence"/>
</dbReference>
<dbReference type="RefSeq" id="WP_405338372.1">
    <property type="nucleotide sequence ID" value="NZ_JBANFI010000003.1"/>
</dbReference>
<evidence type="ECO:0000313" key="1">
    <source>
        <dbReference type="EMBL" id="MFK7160552.1"/>
    </source>
</evidence>
<gene>
    <name evidence="1" type="ORF">V6U78_05825</name>
</gene>
<accession>A0ABW8PW78</accession>
<keyword evidence="2" id="KW-1185">Reference proteome</keyword>
<proteinExistence type="predicted"/>
<protein>
    <submittedName>
        <fullName evidence="1">Uncharacterized protein</fullName>
    </submittedName>
</protein>